<keyword evidence="8" id="KW-0282">Flagellum</keyword>
<evidence type="ECO:0000259" key="7">
    <source>
        <dbReference type="Pfam" id="PF00460"/>
    </source>
</evidence>
<dbReference type="Pfam" id="PF00460">
    <property type="entry name" value="Flg_bb_rod"/>
    <property type="match status" value="1"/>
</dbReference>
<evidence type="ECO:0000256" key="1">
    <source>
        <dbReference type="ARBA" id="ARBA00004117"/>
    </source>
</evidence>
<evidence type="ECO:0000256" key="3">
    <source>
        <dbReference type="ARBA" id="ARBA00014376"/>
    </source>
</evidence>
<comment type="subcellular location">
    <subcellularLocation>
        <location evidence="1 6">Bacterial flagellum basal body</location>
    </subcellularLocation>
</comment>
<name>A0A831A384_ERWAM</name>
<organism evidence="8 9">
    <name type="scientific">Erwinia amylovora NBRC 12687 = CFBP 1232</name>
    <dbReference type="NCBI Taxonomy" id="1219359"/>
    <lineage>
        <taxon>Bacteria</taxon>
        <taxon>Pseudomonadati</taxon>
        <taxon>Pseudomonadota</taxon>
        <taxon>Gammaproteobacteria</taxon>
        <taxon>Enterobacterales</taxon>
        <taxon>Erwiniaceae</taxon>
        <taxon>Erwinia</taxon>
    </lineage>
</organism>
<evidence type="ECO:0000256" key="4">
    <source>
        <dbReference type="ARBA" id="ARBA00023143"/>
    </source>
</evidence>
<proteinExistence type="inferred from homology"/>
<keyword evidence="8" id="KW-0969">Cilium</keyword>
<dbReference type="NCBIfam" id="TIGR01396">
    <property type="entry name" value="FlgB"/>
    <property type="match status" value="1"/>
</dbReference>
<dbReference type="PANTHER" id="PTHR30435">
    <property type="entry name" value="FLAGELLAR PROTEIN"/>
    <property type="match status" value="1"/>
</dbReference>
<dbReference type="Proteomes" id="UP000013111">
    <property type="component" value="Unassembled WGS sequence"/>
</dbReference>
<keyword evidence="4 6" id="KW-0975">Bacterial flagellum</keyword>
<comment type="similarity">
    <text evidence="2 6">Belongs to the flagella basal body rod proteins family.</text>
</comment>
<keyword evidence="8" id="KW-0966">Cell projection</keyword>
<gene>
    <name evidence="8" type="primary">flgb3</name>
    <name evidence="8" type="ORF">BN437_2769</name>
</gene>
<sequence length="147" mass="16329">MTVNLQAREQIFMINKLDDAFLFQQEALSLLSRRQEVLASNIANADTPGYLARDIDFSQQLKNTLANQSMAKSPVSLSLTAEKHIEGKGRPFDDANLLYRTPDQPSADGNTVDMDRERIGMADTNVKYQSGLTFLGADIKKMMSVLA</sequence>
<dbReference type="GO" id="GO:0071973">
    <property type="term" value="P:bacterial-type flagellum-dependent cell motility"/>
    <property type="evidence" value="ECO:0007669"/>
    <property type="project" value="InterPro"/>
</dbReference>
<dbReference type="EMBL" id="CAPB01000033">
    <property type="protein sequence ID" value="CCO94679.1"/>
    <property type="molecule type" value="Genomic_DNA"/>
</dbReference>
<comment type="function">
    <text evidence="5 6">Structural component of flagellum, the bacterial motility apparatus. Part of the rod structure of flagellar basal body.</text>
</comment>
<evidence type="ECO:0000256" key="6">
    <source>
        <dbReference type="PIRNR" id="PIRNR002889"/>
    </source>
</evidence>
<dbReference type="InterPro" id="IPR001444">
    <property type="entry name" value="Flag_bb_rod_N"/>
</dbReference>
<comment type="caution">
    <text evidence="8">The sequence shown here is derived from an EMBL/GenBank/DDBJ whole genome shotgun (WGS) entry which is preliminary data.</text>
</comment>
<evidence type="ECO:0000256" key="5">
    <source>
        <dbReference type="ARBA" id="ARBA00024934"/>
    </source>
</evidence>
<dbReference type="PIRSF" id="PIRSF002889">
    <property type="entry name" value="Rod_FlgB"/>
    <property type="match status" value="1"/>
</dbReference>
<accession>A0A831A384</accession>
<dbReference type="PROSITE" id="PS00588">
    <property type="entry name" value="FLAGELLA_BB_ROD"/>
    <property type="match status" value="1"/>
</dbReference>
<dbReference type="GO" id="GO:0030694">
    <property type="term" value="C:bacterial-type flagellum basal body, rod"/>
    <property type="evidence" value="ECO:0007669"/>
    <property type="project" value="InterPro"/>
</dbReference>
<dbReference type="AlphaFoldDB" id="A0A831A384"/>
<dbReference type="GeneID" id="97606848"/>
<dbReference type="PANTHER" id="PTHR30435:SF12">
    <property type="entry name" value="FLAGELLAR BASAL BODY ROD PROTEIN FLGB"/>
    <property type="match status" value="1"/>
</dbReference>
<dbReference type="InterPro" id="IPR019776">
    <property type="entry name" value="Flagellar_basal_body_rod_CS"/>
</dbReference>
<comment type="subunit">
    <text evidence="6">The basal body constitutes a major portion of the flagellar organelle and consists of a number of rings mounted on a central rod.</text>
</comment>
<evidence type="ECO:0000256" key="2">
    <source>
        <dbReference type="ARBA" id="ARBA00009677"/>
    </source>
</evidence>
<feature type="domain" description="Flagellar basal body rod protein N-terminal" evidence="7">
    <location>
        <begin position="22"/>
        <end position="50"/>
    </location>
</feature>
<reference evidence="8 9" key="2">
    <citation type="submission" date="2013-04" db="EMBL/GenBank/DDBJ databases">
        <title>Comparative genomics of 12 strains of Erwinia amylovora identifies a pan-genome with a large conserved core and provides insights into host specificity.</title>
        <authorList>
            <person name="Mann R.A."/>
            <person name="Smits T.H.M."/>
            <person name="Buehlmann A."/>
            <person name="Blom J."/>
            <person name="Goesmann A."/>
            <person name="Frey J.E."/>
            <person name="Plummer K.M."/>
            <person name="Beer S.V."/>
            <person name="Luck J."/>
            <person name="Duffy B."/>
            <person name="Rodoni B."/>
        </authorList>
    </citation>
    <scope>NUCLEOTIDE SEQUENCE [LARGE SCALE GENOMIC DNA]</scope>
    <source>
        <strain evidence="9">CFBP 1232</strain>
    </source>
</reference>
<protein>
    <recommendedName>
        <fullName evidence="3 6">Flagellar basal body rod protein FlgB</fullName>
    </recommendedName>
</protein>
<dbReference type="RefSeq" id="WP_004159267.1">
    <property type="nucleotide sequence ID" value="NZ_BAYW01000011.1"/>
</dbReference>
<evidence type="ECO:0000313" key="9">
    <source>
        <dbReference type="Proteomes" id="UP000013111"/>
    </source>
</evidence>
<dbReference type="InterPro" id="IPR006300">
    <property type="entry name" value="FlgB"/>
</dbReference>
<reference evidence="8 9" key="1">
    <citation type="submission" date="2012-11" db="EMBL/GenBank/DDBJ databases">
        <authorList>
            <person name="Linke B."/>
        </authorList>
    </citation>
    <scope>NUCLEOTIDE SEQUENCE [LARGE SCALE GENOMIC DNA]</scope>
    <source>
        <strain evidence="9">CFBP 1232</strain>
    </source>
</reference>
<evidence type="ECO:0000313" key="8">
    <source>
        <dbReference type="EMBL" id="CCO94679.1"/>
    </source>
</evidence>